<dbReference type="STRING" id="224129.A0A1W4X7U0"/>
<evidence type="ECO:0000313" key="19">
    <source>
        <dbReference type="RefSeq" id="XP_018332104.1"/>
    </source>
</evidence>
<evidence type="ECO:0000256" key="8">
    <source>
        <dbReference type="ARBA" id="ARBA00022771"/>
    </source>
</evidence>
<dbReference type="AlphaFoldDB" id="A0A1W4X7U0"/>
<accession>A0A1W4X7U0</accession>
<dbReference type="InterPro" id="IPR006640">
    <property type="entry name" value="SprT-like_domain"/>
</dbReference>
<evidence type="ECO:0000256" key="12">
    <source>
        <dbReference type="ARBA" id="ARBA00023204"/>
    </source>
</evidence>
<evidence type="ECO:0000256" key="2">
    <source>
        <dbReference type="ARBA" id="ARBA00004286"/>
    </source>
</evidence>
<evidence type="ECO:0000256" key="11">
    <source>
        <dbReference type="ARBA" id="ARBA00023049"/>
    </source>
</evidence>
<evidence type="ECO:0000256" key="13">
    <source>
        <dbReference type="ARBA" id="ARBA00023242"/>
    </source>
</evidence>
<dbReference type="PROSITE" id="PS51908">
    <property type="entry name" value="ZF_UBZ4"/>
    <property type="match status" value="1"/>
</dbReference>
<keyword evidence="5" id="KW-0645">Protease</keyword>
<dbReference type="GO" id="GO:0004222">
    <property type="term" value="F:metalloendopeptidase activity"/>
    <property type="evidence" value="ECO:0007669"/>
    <property type="project" value="InterPro"/>
</dbReference>
<evidence type="ECO:0000313" key="20">
    <source>
        <dbReference type="RefSeq" id="XP_018332111.1"/>
    </source>
</evidence>
<keyword evidence="18" id="KW-1185">Reference proteome</keyword>
<evidence type="ECO:0000256" key="16">
    <source>
        <dbReference type="SAM" id="MobiDB-lite"/>
    </source>
</evidence>
<keyword evidence="9" id="KW-0378">Hydrolase</keyword>
<keyword evidence="13" id="KW-0539">Nucleus</keyword>
<protein>
    <recommendedName>
        <fullName evidence="14">Protein with SprT-like domain at the N terminus</fullName>
    </recommendedName>
</protein>
<keyword evidence="4" id="KW-0158">Chromosome</keyword>
<evidence type="ECO:0000256" key="1">
    <source>
        <dbReference type="ARBA" id="ARBA00004123"/>
    </source>
</evidence>
<dbReference type="InterPro" id="IPR006642">
    <property type="entry name" value="Rad18_UBZ4"/>
</dbReference>
<evidence type="ECO:0000313" key="18">
    <source>
        <dbReference type="Proteomes" id="UP000192223"/>
    </source>
</evidence>
<evidence type="ECO:0000256" key="7">
    <source>
        <dbReference type="ARBA" id="ARBA00022763"/>
    </source>
</evidence>
<dbReference type="Proteomes" id="UP000192223">
    <property type="component" value="Unplaced"/>
</dbReference>
<dbReference type="GO" id="GO:0006508">
    <property type="term" value="P:proteolysis"/>
    <property type="evidence" value="ECO:0007669"/>
    <property type="project" value="UniProtKB-KW"/>
</dbReference>
<feature type="domain" description="UBZ4-type" evidence="17">
    <location>
        <begin position="411"/>
        <end position="438"/>
    </location>
</feature>
<keyword evidence="10" id="KW-0862">Zinc</keyword>
<comment type="subcellular location">
    <subcellularLocation>
        <location evidence="2">Chromosome</location>
    </subcellularLocation>
    <subcellularLocation>
        <location evidence="1">Nucleus</location>
    </subcellularLocation>
</comment>
<comment type="similarity">
    <text evidence="3">Belongs to the Spartan family.</text>
</comment>
<feature type="region of interest" description="Disordered" evidence="16">
    <location>
        <begin position="548"/>
        <end position="576"/>
    </location>
</feature>
<dbReference type="RefSeq" id="XP_018332104.1">
    <property type="nucleotide sequence ID" value="XM_018476602.2"/>
</dbReference>
<dbReference type="SMART" id="SM00734">
    <property type="entry name" value="ZnF_Rad18"/>
    <property type="match status" value="5"/>
</dbReference>
<dbReference type="PANTHER" id="PTHR21220">
    <property type="entry name" value="DNA-DEPENDENT METALLOPROTEASE SPRTN"/>
    <property type="match status" value="1"/>
</dbReference>
<evidence type="ECO:0000259" key="17">
    <source>
        <dbReference type="PROSITE" id="PS51908"/>
    </source>
</evidence>
<evidence type="ECO:0000256" key="6">
    <source>
        <dbReference type="ARBA" id="ARBA00022723"/>
    </source>
</evidence>
<dbReference type="Pfam" id="PF10263">
    <property type="entry name" value="SprT-like"/>
    <property type="match status" value="1"/>
</dbReference>
<dbReference type="GeneID" id="108741708"/>
<dbReference type="InterPro" id="IPR044245">
    <property type="entry name" value="Spartan"/>
</dbReference>
<evidence type="ECO:0000256" key="9">
    <source>
        <dbReference type="ARBA" id="ARBA00022801"/>
    </source>
</evidence>
<keyword evidence="8 15" id="KW-0863">Zinc-finger</keyword>
<keyword evidence="7 15" id="KW-0227">DNA damage</keyword>
<evidence type="ECO:0000256" key="10">
    <source>
        <dbReference type="ARBA" id="ARBA00022833"/>
    </source>
</evidence>
<dbReference type="KEGG" id="apln:108741708"/>
<dbReference type="GO" id="GO:0003697">
    <property type="term" value="F:single-stranded DNA binding"/>
    <property type="evidence" value="ECO:0007669"/>
    <property type="project" value="InterPro"/>
</dbReference>
<dbReference type="GO" id="GO:0008270">
    <property type="term" value="F:zinc ion binding"/>
    <property type="evidence" value="ECO:0007669"/>
    <property type="project" value="UniProtKB-KW"/>
</dbReference>
<keyword evidence="12 15" id="KW-0234">DNA repair</keyword>
<reference evidence="19 20" key="1">
    <citation type="submission" date="2025-04" db="UniProtKB">
        <authorList>
            <consortium name="RefSeq"/>
        </authorList>
    </citation>
    <scope>IDENTIFICATION</scope>
    <source>
        <tissue evidence="19 20">Entire body</tissue>
    </source>
</reference>
<dbReference type="PANTHER" id="PTHR21220:SF0">
    <property type="entry name" value="DNA-DEPENDENT METALLOPROTEASE SPRTN"/>
    <property type="match status" value="1"/>
</dbReference>
<organism evidence="18 19">
    <name type="scientific">Agrilus planipennis</name>
    <name type="common">Emerald ash borer</name>
    <name type="synonym">Agrilus marcopoli</name>
    <dbReference type="NCBI Taxonomy" id="224129"/>
    <lineage>
        <taxon>Eukaryota</taxon>
        <taxon>Metazoa</taxon>
        <taxon>Ecdysozoa</taxon>
        <taxon>Arthropoda</taxon>
        <taxon>Hexapoda</taxon>
        <taxon>Insecta</taxon>
        <taxon>Pterygota</taxon>
        <taxon>Neoptera</taxon>
        <taxon>Endopterygota</taxon>
        <taxon>Coleoptera</taxon>
        <taxon>Polyphaga</taxon>
        <taxon>Elateriformia</taxon>
        <taxon>Buprestoidea</taxon>
        <taxon>Buprestidae</taxon>
        <taxon>Agrilinae</taxon>
        <taxon>Agrilus</taxon>
    </lineage>
</organism>
<gene>
    <name evidence="19 20" type="primary">LOC108741708</name>
</gene>
<feature type="compositionally biased region" description="Polar residues" evidence="16">
    <location>
        <begin position="555"/>
        <end position="564"/>
    </location>
</feature>
<dbReference type="InterPro" id="IPR055220">
    <property type="entry name" value="SPRTN_ZBD"/>
</dbReference>
<sequence>MLEPDHLIALQLQEQFEQEAEVEAGSNLVYKKNNNPNLNNSKSLIDPSWELIDPTPDIYTLFMVFNERYFWGKLVTVCVSWSKRMTTCAGICSYQGRGGMCKITLSEPLLKLRPRKDLVETLLHEMIHAYLFVTNNNRDRDGHGPEFHKHMYRINAEAGTSISVYHDFHDEVRLYQQHWWRCNGICQKWKPYFGIVRRATNRAPGANDYWWLEHSKNCGGTFIKVKEPENFKGRKTQKENVKPTANPKNDIRRYIGNSQISKSDSTFHIKNGSNIVGFKDIQKGSVGIAIKNSSSTIVVTNKTNSNQYANNNKDVNKVIAIVKPFLANGKLINTQLDTTIIQQKTEDYSIVRNHWLQKFQNQTEPKKDSKVNDKKRTLSLNVPVEEKRQKIISPSLSMLDMPISNINTTDFVKCPVCLKNIESNGINQHLDSCLTKTSENKTEVQDLCLICNETVSKDALNSHVNDCLDRISINGKIKCDLCGILIDRDKFSNHHKECLDNVFVDNPNMEKRTCNICGKDVAKINFDQHLERCLHDIYDASEPANVDQIDRNNVKENTSNNNCDTQDDDLEKSNKSENDNEKVSCLVCGKSVIKSNLGVHLDECMDSIFNKKDKSNVDEENECSSADQKFNCPFCLKYVLESEMTNHLNLCFSV</sequence>
<evidence type="ECO:0000256" key="5">
    <source>
        <dbReference type="ARBA" id="ARBA00022670"/>
    </source>
</evidence>
<dbReference type="RefSeq" id="XP_018332111.1">
    <property type="nucleotide sequence ID" value="XM_018476609.2"/>
</dbReference>
<dbReference type="SMART" id="SM00731">
    <property type="entry name" value="SprT"/>
    <property type="match status" value="1"/>
</dbReference>
<evidence type="ECO:0000256" key="4">
    <source>
        <dbReference type="ARBA" id="ARBA00022454"/>
    </source>
</evidence>
<dbReference type="Gene3D" id="3.30.160.60">
    <property type="entry name" value="Classic Zinc Finger"/>
    <property type="match status" value="1"/>
</dbReference>
<dbReference type="OrthoDB" id="5236983at2759"/>
<proteinExistence type="inferred from homology"/>
<dbReference type="GO" id="GO:0005694">
    <property type="term" value="C:chromosome"/>
    <property type="evidence" value="ECO:0007669"/>
    <property type="project" value="UniProtKB-SubCell"/>
</dbReference>
<dbReference type="GO" id="GO:0031593">
    <property type="term" value="F:polyubiquitin modification-dependent protein binding"/>
    <property type="evidence" value="ECO:0007669"/>
    <property type="project" value="TreeGrafter"/>
</dbReference>
<dbReference type="Pfam" id="PF22934">
    <property type="entry name" value="SPRTN_ZBD"/>
    <property type="match status" value="1"/>
</dbReference>
<dbReference type="GO" id="GO:0005634">
    <property type="term" value="C:nucleus"/>
    <property type="evidence" value="ECO:0007669"/>
    <property type="project" value="UniProtKB-SubCell"/>
</dbReference>
<keyword evidence="11" id="KW-0482">Metalloprotease</keyword>
<dbReference type="GO" id="GO:0006281">
    <property type="term" value="P:DNA repair"/>
    <property type="evidence" value="ECO:0007669"/>
    <property type="project" value="UniProtKB-KW"/>
</dbReference>
<keyword evidence="6" id="KW-0479">Metal-binding</keyword>
<evidence type="ECO:0000256" key="14">
    <source>
        <dbReference type="ARBA" id="ARBA00030396"/>
    </source>
</evidence>
<name>A0A1W4X7U0_AGRPL</name>
<evidence type="ECO:0000256" key="3">
    <source>
        <dbReference type="ARBA" id="ARBA00010724"/>
    </source>
</evidence>
<evidence type="ECO:0000256" key="15">
    <source>
        <dbReference type="PROSITE-ProRule" id="PRU01256"/>
    </source>
</evidence>